<keyword evidence="2" id="KW-1185">Reference proteome</keyword>
<name>A0A1G4B2L0_9PEZI</name>
<feature type="non-terminal residue" evidence="1">
    <location>
        <position position="1"/>
    </location>
</feature>
<protein>
    <submittedName>
        <fullName evidence="1">Uncharacterized protein</fullName>
    </submittedName>
</protein>
<reference evidence="1 2" key="1">
    <citation type="submission" date="2016-09" db="EMBL/GenBank/DDBJ databases">
        <authorList>
            <person name="Capua I."/>
            <person name="De Benedictis P."/>
            <person name="Joannis T."/>
            <person name="Lombin L.H."/>
            <person name="Cattoli G."/>
        </authorList>
    </citation>
    <scope>NUCLEOTIDE SEQUENCE [LARGE SCALE GENOMIC DNA]</scope>
    <source>
        <strain evidence="1 2">IMI 309357</strain>
    </source>
</reference>
<dbReference type="Proteomes" id="UP000176998">
    <property type="component" value="Unassembled WGS sequence"/>
</dbReference>
<dbReference type="EMBL" id="MJBS01000080">
    <property type="protein sequence ID" value="OHE95627.1"/>
    <property type="molecule type" value="Genomic_DNA"/>
</dbReference>
<dbReference type="RefSeq" id="XP_022472788.1">
    <property type="nucleotide sequence ID" value="XM_022620689.1"/>
</dbReference>
<evidence type="ECO:0000313" key="2">
    <source>
        <dbReference type="Proteomes" id="UP000176998"/>
    </source>
</evidence>
<sequence length="86" mass="9499">TSTPSTTHSSSPQRCWIPFHLDGPTPFDSADDRSSEGRRAIPRLRKRSTRQFSDGIAPLPLWYVAPSGLMLLFQGGARPGLQAVEY</sequence>
<accession>A0A1G4B2L0</accession>
<organism evidence="1 2">
    <name type="scientific">Colletotrichum orchidophilum</name>
    <dbReference type="NCBI Taxonomy" id="1209926"/>
    <lineage>
        <taxon>Eukaryota</taxon>
        <taxon>Fungi</taxon>
        <taxon>Dikarya</taxon>
        <taxon>Ascomycota</taxon>
        <taxon>Pezizomycotina</taxon>
        <taxon>Sordariomycetes</taxon>
        <taxon>Hypocreomycetidae</taxon>
        <taxon>Glomerellales</taxon>
        <taxon>Glomerellaceae</taxon>
        <taxon>Colletotrichum</taxon>
    </lineage>
</organism>
<gene>
    <name evidence="1" type="ORF">CORC01_09059</name>
</gene>
<comment type="caution">
    <text evidence="1">The sequence shown here is derived from an EMBL/GenBank/DDBJ whole genome shotgun (WGS) entry which is preliminary data.</text>
</comment>
<proteinExistence type="predicted"/>
<dbReference type="GeneID" id="34562199"/>
<dbReference type="AlphaFoldDB" id="A0A1G4B2L0"/>
<evidence type="ECO:0000313" key="1">
    <source>
        <dbReference type="EMBL" id="OHE95627.1"/>
    </source>
</evidence>